<protein>
    <submittedName>
        <fullName evidence="1">HAD hydrolase, family IA, variant 1</fullName>
    </submittedName>
</protein>
<dbReference type="Gene3D" id="3.40.50.1000">
    <property type="entry name" value="HAD superfamily/HAD-like"/>
    <property type="match status" value="1"/>
</dbReference>
<keyword evidence="1" id="KW-0378">Hydrolase</keyword>
<gene>
    <name evidence="1" type="ORF">HMPREF9088_1453</name>
</gene>
<dbReference type="HOGENOM" id="CLU_045011_19_5_9"/>
<proteinExistence type="predicted"/>
<reference evidence="1 2" key="1">
    <citation type="submission" date="2010-12" db="EMBL/GenBank/DDBJ databases">
        <authorList>
            <person name="Muzny D."/>
            <person name="Qin X."/>
            <person name="Deng J."/>
            <person name="Jiang H."/>
            <person name="Liu Y."/>
            <person name="Qu J."/>
            <person name="Song X.-Z."/>
            <person name="Zhang L."/>
            <person name="Thornton R."/>
            <person name="Coyle M."/>
            <person name="Francisco L."/>
            <person name="Jackson L."/>
            <person name="Javaid M."/>
            <person name="Korchina V."/>
            <person name="Kovar C."/>
            <person name="Mata R."/>
            <person name="Mathew T."/>
            <person name="Ngo R."/>
            <person name="Nguyen L."/>
            <person name="Nguyen N."/>
            <person name="Okwuonu G."/>
            <person name="Ongeri F."/>
            <person name="Pham C."/>
            <person name="Simmons D."/>
            <person name="Wilczek-Boney K."/>
            <person name="Hale W."/>
            <person name="Jakkamsetti A."/>
            <person name="Pham P."/>
            <person name="Ruth R."/>
            <person name="San Lucas F."/>
            <person name="Warren J."/>
            <person name="Zhang J."/>
            <person name="Zhao Z."/>
            <person name="Zhou C."/>
            <person name="Zhu D."/>
            <person name="Lee S."/>
            <person name="Bess C."/>
            <person name="Blankenburg K."/>
            <person name="Forbes L."/>
            <person name="Fu Q."/>
            <person name="Gubbala S."/>
            <person name="Hirani K."/>
            <person name="Jayaseelan J.C."/>
            <person name="Lara F."/>
            <person name="Munidasa M."/>
            <person name="Palculict T."/>
            <person name="Patil S."/>
            <person name="Pu L.-L."/>
            <person name="Saada N."/>
            <person name="Tang L."/>
            <person name="Weissenberger G."/>
            <person name="Zhu Y."/>
            <person name="Hemphill L."/>
            <person name="Shang Y."/>
            <person name="Youmans B."/>
            <person name="Ayvaz T."/>
            <person name="Ross M."/>
            <person name="Santibanez J."/>
            <person name="Aqrawi P."/>
            <person name="Gross S."/>
            <person name="Joshi V."/>
            <person name="Fowler G."/>
            <person name="Nazareth L."/>
            <person name="Reid J."/>
            <person name="Worley K."/>
            <person name="Petrosino J."/>
            <person name="Highlander S."/>
            <person name="Gibbs R."/>
        </authorList>
    </citation>
    <scope>NUCLEOTIDE SEQUENCE [LARGE SCALE GENOMIC DNA]</scope>
    <source>
        <strain evidence="2">DSM 15952 / CCUG 50447 / LMG 22039 / TP 1.5</strain>
    </source>
</reference>
<dbReference type="Gene3D" id="1.10.150.240">
    <property type="entry name" value="Putative phosphatase, domain 2"/>
    <property type="match status" value="1"/>
</dbReference>
<dbReference type="GO" id="GO:0005829">
    <property type="term" value="C:cytosol"/>
    <property type="evidence" value="ECO:0007669"/>
    <property type="project" value="TreeGrafter"/>
</dbReference>
<dbReference type="Proteomes" id="UP000010296">
    <property type="component" value="Unassembled WGS sequence"/>
</dbReference>
<dbReference type="SUPFAM" id="SSF56784">
    <property type="entry name" value="HAD-like"/>
    <property type="match status" value="1"/>
</dbReference>
<sequence length="204" mass="23345">MFKHYIWDFDGTLYDTYPVILDGFVAALKELHQVADRKEVYRTLKAHSSKELTHVFQLPFDQLTSVYKDIESKDPRVPVPFQGAKEILEWVVASGHTNYILTHRDPPGTKELLEKDELLDNFKEIIGSESPFPRKPAPDAIQYLMEKYQMNPNETVMIGDRNMDILAGNAAGVKTIFFDEDQLLIDVPATYEVNELLAIRAINS</sequence>
<dbReference type="OrthoDB" id="9807630at2"/>
<name>E6LGG3_ENTI1</name>
<dbReference type="InterPro" id="IPR023198">
    <property type="entry name" value="PGP-like_dom2"/>
</dbReference>
<dbReference type="InterPro" id="IPR023214">
    <property type="entry name" value="HAD_sf"/>
</dbReference>
<dbReference type="PANTHER" id="PTHR43434:SF25">
    <property type="entry name" value="PHOSPHOGLYCOLATE PHOSPHATASE"/>
    <property type="match status" value="1"/>
</dbReference>
<dbReference type="SFLD" id="SFLDS00003">
    <property type="entry name" value="Haloacid_Dehalogenase"/>
    <property type="match status" value="1"/>
</dbReference>
<dbReference type="PANTHER" id="PTHR43434">
    <property type="entry name" value="PHOSPHOGLYCOLATE PHOSPHATASE"/>
    <property type="match status" value="1"/>
</dbReference>
<comment type="caution">
    <text evidence="1">The sequence shown here is derived from an EMBL/GenBank/DDBJ whole genome shotgun (WGS) entry which is preliminary data.</text>
</comment>
<dbReference type="eggNOG" id="COG0546">
    <property type="taxonomic scope" value="Bacteria"/>
</dbReference>
<dbReference type="InterPro" id="IPR036412">
    <property type="entry name" value="HAD-like_sf"/>
</dbReference>
<evidence type="ECO:0000313" key="2">
    <source>
        <dbReference type="Proteomes" id="UP000010296"/>
    </source>
</evidence>
<keyword evidence="2" id="KW-1185">Reference proteome</keyword>
<dbReference type="EMBL" id="AEPV01000060">
    <property type="protein sequence ID" value="EFU73727.1"/>
    <property type="molecule type" value="Genomic_DNA"/>
</dbReference>
<dbReference type="STRING" id="888064.HMPREF9088_1453"/>
<dbReference type="SFLD" id="SFLDG01129">
    <property type="entry name" value="C1.5:_HAD__Beta-PGM__Phosphata"/>
    <property type="match status" value="1"/>
</dbReference>
<dbReference type="AlphaFoldDB" id="E6LGG3"/>
<evidence type="ECO:0000313" key="1">
    <source>
        <dbReference type="EMBL" id="EFU73727.1"/>
    </source>
</evidence>
<organism evidence="1 2">
    <name type="scientific">Enterococcus italicus (strain DSM 15952 / CCUG 50447 / LMG 22039 / TP 1.5)</name>
    <dbReference type="NCBI Taxonomy" id="888064"/>
    <lineage>
        <taxon>Bacteria</taxon>
        <taxon>Bacillati</taxon>
        <taxon>Bacillota</taxon>
        <taxon>Bacilli</taxon>
        <taxon>Lactobacillales</taxon>
        <taxon>Enterococcaceae</taxon>
        <taxon>Enterococcus</taxon>
    </lineage>
</organism>
<dbReference type="InterPro" id="IPR041492">
    <property type="entry name" value="HAD_2"/>
</dbReference>
<dbReference type="RefSeq" id="WP_007208466.1">
    <property type="nucleotide sequence ID" value="NZ_GL622241.1"/>
</dbReference>
<accession>E6LGG3</accession>
<dbReference type="InterPro" id="IPR006439">
    <property type="entry name" value="HAD-SF_hydro_IA"/>
</dbReference>
<dbReference type="PATRIC" id="fig|888064.11.peg.417"/>
<dbReference type="Pfam" id="PF13419">
    <property type="entry name" value="HAD_2"/>
    <property type="match status" value="1"/>
</dbReference>
<dbReference type="GO" id="GO:0006281">
    <property type="term" value="P:DNA repair"/>
    <property type="evidence" value="ECO:0007669"/>
    <property type="project" value="TreeGrafter"/>
</dbReference>
<dbReference type="InterPro" id="IPR050155">
    <property type="entry name" value="HAD-like_hydrolase_sf"/>
</dbReference>
<dbReference type="NCBIfam" id="TIGR01549">
    <property type="entry name" value="HAD-SF-IA-v1"/>
    <property type="match status" value="1"/>
</dbReference>
<dbReference type="GO" id="GO:0008967">
    <property type="term" value="F:phosphoglycolate phosphatase activity"/>
    <property type="evidence" value="ECO:0007669"/>
    <property type="project" value="TreeGrafter"/>
</dbReference>